<evidence type="ECO:0000313" key="2">
    <source>
        <dbReference type="EMBL" id="MBB6118585.1"/>
    </source>
</evidence>
<accession>A0A841IPG8</accession>
<dbReference type="InterPro" id="IPR009776">
    <property type="entry name" value="Spore_0_M"/>
</dbReference>
<dbReference type="PANTHER" id="PTHR40053">
    <property type="entry name" value="SPORULATION-CONTROL PROTEIN SPO0M"/>
    <property type="match status" value="1"/>
</dbReference>
<evidence type="ECO:0000313" key="3">
    <source>
        <dbReference type="Proteomes" id="UP000536604"/>
    </source>
</evidence>
<name>A0A841IPG8_9ACTN</name>
<dbReference type="Pfam" id="PF07070">
    <property type="entry name" value="Spo0M"/>
    <property type="match status" value="1"/>
</dbReference>
<gene>
    <name evidence="2" type="ORF">FHS13_000517</name>
</gene>
<dbReference type="AlphaFoldDB" id="A0A841IPG8"/>
<evidence type="ECO:0000256" key="1">
    <source>
        <dbReference type="SAM" id="MobiDB-lite"/>
    </source>
</evidence>
<dbReference type="EMBL" id="JACHJO010000002">
    <property type="protein sequence ID" value="MBB6118585.1"/>
    <property type="molecule type" value="Genomic_DNA"/>
</dbReference>
<dbReference type="RefSeq" id="WP_184286859.1">
    <property type="nucleotide sequence ID" value="NZ_JACHJO010000002.1"/>
</dbReference>
<proteinExistence type="predicted"/>
<feature type="region of interest" description="Disordered" evidence="1">
    <location>
        <begin position="311"/>
        <end position="332"/>
    </location>
</feature>
<dbReference type="Proteomes" id="UP000536604">
    <property type="component" value="Unassembled WGS sequence"/>
</dbReference>
<protein>
    <submittedName>
        <fullName evidence="2">Sporulation-control protein</fullName>
    </submittedName>
</protein>
<keyword evidence="3" id="KW-1185">Reference proteome</keyword>
<sequence length="332" mass="35439">MFKRLLSAFGVGGPTVDTVLSQPHVHPGGLLEGRVELMGGENPAEITEITLALVTRAEAEIGDEEYTGGVEFARVPVAGGLYLAPGQHVSIPFSHPVPWQAPVSMAGGAPLPGIFVGLRTEVAVAGALDKGDLDQVHVHPLPVQDRILAAMIQLGFGFKSADVETGHLPGAPQTVPFYQEIEFHPAPQYASEVGEVELVLVADPSGVSVGLTFDHHRGGDGTGWFRVEHADADRMDWPRMIDTWVVQSLQRHREFHGYQGGYHGGYHHEEERGGFLEGAGGIALGVAGGIAAGYVAAEVIDEIGDAFEEPAEELEEAAEEFEEAAEDWGFED</sequence>
<reference evidence="2 3" key="1">
    <citation type="submission" date="2020-08" db="EMBL/GenBank/DDBJ databases">
        <title>Genomic Encyclopedia of Type Strains, Phase III (KMG-III): the genomes of soil and plant-associated and newly described type strains.</title>
        <authorList>
            <person name="Whitman W."/>
        </authorList>
    </citation>
    <scope>NUCLEOTIDE SEQUENCE [LARGE SCALE GENOMIC DNA]</scope>
    <source>
        <strain evidence="2 3">CECT 8712</strain>
    </source>
</reference>
<dbReference type="PANTHER" id="PTHR40053:SF1">
    <property type="entry name" value="SPORULATION-CONTROL PROTEIN SPO0M"/>
    <property type="match status" value="1"/>
</dbReference>
<comment type="caution">
    <text evidence="2">The sequence shown here is derived from an EMBL/GenBank/DDBJ whole genome shotgun (WGS) entry which is preliminary data.</text>
</comment>
<organism evidence="2 3">
    <name type="scientific">Nocardiopsis algeriensis</name>
    <dbReference type="NCBI Taxonomy" id="1478215"/>
    <lineage>
        <taxon>Bacteria</taxon>
        <taxon>Bacillati</taxon>
        <taxon>Actinomycetota</taxon>
        <taxon>Actinomycetes</taxon>
        <taxon>Streptosporangiales</taxon>
        <taxon>Nocardiopsidaceae</taxon>
        <taxon>Nocardiopsis</taxon>
    </lineage>
</organism>